<dbReference type="STRING" id="930990.A0A067MWL3"/>
<dbReference type="Proteomes" id="UP000027195">
    <property type="component" value="Unassembled WGS sequence"/>
</dbReference>
<feature type="region of interest" description="Disordered" evidence="1">
    <location>
        <begin position="878"/>
        <end position="1073"/>
    </location>
</feature>
<evidence type="ECO:0000313" key="3">
    <source>
        <dbReference type="Proteomes" id="UP000027195"/>
    </source>
</evidence>
<feature type="region of interest" description="Disordered" evidence="1">
    <location>
        <begin position="1101"/>
        <end position="1130"/>
    </location>
</feature>
<dbReference type="InParanoid" id="A0A067MWL3"/>
<feature type="compositionally biased region" description="Basic and acidic residues" evidence="1">
    <location>
        <begin position="1439"/>
        <end position="1455"/>
    </location>
</feature>
<feature type="compositionally biased region" description="Acidic residues" evidence="1">
    <location>
        <begin position="123"/>
        <end position="139"/>
    </location>
</feature>
<dbReference type="OrthoDB" id="2804229at2759"/>
<feature type="region of interest" description="Disordered" evidence="1">
    <location>
        <begin position="121"/>
        <end position="220"/>
    </location>
</feature>
<feature type="compositionally biased region" description="Acidic residues" evidence="1">
    <location>
        <begin position="381"/>
        <end position="394"/>
    </location>
</feature>
<feature type="compositionally biased region" description="Basic and acidic residues" evidence="1">
    <location>
        <begin position="395"/>
        <end position="409"/>
    </location>
</feature>
<sequence>MSRYQPPPHLRPPVINPYDQLSATQFDSFVGDISAVIQNALNPGSVTKLKGDRSFFAVGSGSKGESVGDTSGPFLRPENRTSGAGNTTSLFWSPALEDEQDEAEDSFAYLRKGGRFPGKFDGGDEELLANEEEPDEIDFLSDPYTDEDGRTQEEAIVLDSDSDNEPEAIEQPDFDESADPLETAGVYDGELTFGGNSDGSIEEDEDGAHEDEAVEGDWPEEVDYEEFARHLVQPQFKIPETIMEEDEEVMEEDGGSWENEDDAEGEAEGQSANRFSAPREEASRELGYPSGAEDESEDSIISPDADAEMDTSTIPNNAGDDSILSDDDMVDDSRSDSLFFSDESEDAEGEDSIPTYIPGDEEDEEEDEEDGGHEMKNVNDVGEDSGSEDAEDAESDQRQDERDQLDHEASPQSGSPELGAAATLPQHFASLEPAETLDDSIQLSTDTGLQLLDEDLDIGDQEGEDEVDELDSEEHIVAPDVLVLLPDSSEDLANLSGEIQPPMVAATTPEPESAALPSSPSANYANSPSALPALATDEPENERAMPALHSLPVEASHAAQGEIPLGVDSLLLPATQSLDTFSEDVEIQSLAENFEFYQDTSVLSLPYDVEDPTEMSVDRWLPSDANSNITEVVTGWVSQTIEHVMHQQSSPDMTDQIIADSNDDASTVVAADAVPVPSTDHKDAFAPSESMDISHDLAGGVATEEEEAEHDEPVDFGALPSFTEAQEPVDVLPSEPVSFSTAEADLPESLPPSMDDAPRPTALVVEEPTTLTGAVTQDETVPVVEEISDASTDPTSILPADGPLISAEVEAEGETAPLAEEISNVSTEPPAVLPAEEATTFEGVEDLFTFVHGVASQHLAENVDGDDHMAIVHPSVSHVETVPTDEDSSSIPTDSAPTRDLSPAPSDEHIAAPPITESDEPTSPLPENVQDGLEDDIISPADPEGDVPMAPANEEPEPSVVEKPIPPAIFLSTAPDSEPDEDPSDDKTPTKDSFGPVSQFDPLPSQDSKSPESDDESASRSSTPKAEIRLDTPPPSSLEVPHPSQADEDSASASESNDSRSTRSRSSILSRGSIHSRSSLVPVIKGKFPIFKLRPEVVIPSTPQHRHHHGPPRPSTSDKPTSSESYNSPVTRSNCRFHKISVPASGPDAVIHFIVPGCALSARDVMKREGIIDCGEATKQDNKHKSADMSNLDPDIISTLRKLVGIDLLHEGVCAYLPSAAASASISRSASRKLPKRKRASTAGAEHGAEGTSGLRASPARSVALSDVSAGSSSKPPSTASQGSLNSPLRQRRGRSSLAPREDLAYQPPNSPEPDSPKDDDKRKAKRRKGRKSVTIVRGADLLSVSEEPAQASTPRATLGRKIRKSISEDSRYADEDSKQDAAAYTSPSVTPTPSDAMIGSPSKGRKRGRNSDLPNVLQFFKDGIEEEEEESHQVSKKTRLDGMTEEEERAKEVKTSVQGEAEGGTPIAEPEQKPESSRVGAEAKAPVKVAQQTSKAAKGPTGQTNSFGSKGGAGQPKPWWQFGWKR</sequence>
<feature type="region of interest" description="Disordered" evidence="1">
    <location>
        <begin position="59"/>
        <end position="85"/>
    </location>
</feature>
<feature type="compositionally biased region" description="Acidic residues" evidence="1">
    <location>
        <begin position="452"/>
        <end position="472"/>
    </location>
</feature>
<name>A0A067MWL3_BOTB1</name>
<organism evidence="2 3">
    <name type="scientific">Botryobasidium botryosum (strain FD-172 SS1)</name>
    <dbReference type="NCBI Taxonomy" id="930990"/>
    <lineage>
        <taxon>Eukaryota</taxon>
        <taxon>Fungi</taxon>
        <taxon>Dikarya</taxon>
        <taxon>Basidiomycota</taxon>
        <taxon>Agaricomycotina</taxon>
        <taxon>Agaricomycetes</taxon>
        <taxon>Cantharellales</taxon>
        <taxon>Botryobasidiaceae</taxon>
        <taxon>Botryobasidium</taxon>
    </lineage>
</organism>
<accession>A0A067MWL3</accession>
<feature type="compositionally biased region" description="Polar residues" evidence="1">
    <location>
        <begin position="1269"/>
        <end position="1289"/>
    </location>
</feature>
<feature type="region of interest" description="Disordered" evidence="1">
    <location>
        <begin position="235"/>
        <end position="474"/>
    </location>
</feature>
<feature type="compositionally biased region" description="Polar residues" evidence="1">
    <location>
        <begin position="439"/>
        <end position="448"/>
    </location>
</feature>
<feature type="compositionally biased region" description="Low complexity" evidence="1">
    <location>
        <begin position="1064"/>
        <end position="1073"/>
    </location>
</feature>
<feature type="compositionally biased region" description="Low complexity" evidence="1">
    <location>
        <begin position="509"/>
        <end position="533"/>
    </location>
</feature>
<feature type="compositionally biased region" description="Basic residues" evidence="1">
    <location>
        <begin position="1230"/>
        <end position="1240"/>
    </location>
</feature>
<feature type="compositionally biased region" description="Polar residues" evidence="1">
    <location>
        <begin position="1115"/>
        <end position="1130"/>
    </location>
</feature>
<feature type="region of interest" description="Disordered" evidence="1">
    <location>
        <begin position="1225"/>
        <end position="1527"/>
    </location>
</feature>
<feature type="compositionally biased region" description="Acidic residues" evidence="1">
    <location>
        <begin position="359"/>
        <end position="371"/>
    </location>
</feature>
<feature type="compositionally biased region" description="Acidic residues" evidence="1">
    <location>
        <begin position="342"/>
        <end position="351"/>
    </location>
</feature>
<feature type="compositionally biased region" description="Acidic residues" evidence="1">
    <location>
        <begin position="200"/>
        <end position="220"/>
    </location>
</feature>
<reference evidence="3" key="1">
    <citation type="journal article" date="2014" name="Proc. Natl. Acad. Sci. U.S.A.">
        <title>Extensive sampling of basidiomycete genomes demonstrates inadequacy of the white-rot/brown-rot paradigm for wood decay fungi.</title>
        <authorList>
            <person name="Riley R."/>
            <person name="Salamov A.A."/>
            <person name="Brown D.W."/>
            <person name="Nagy L.G."/>
            <person name="Floudas D."/>
            <person name="Held B.W."/>
            <person name="Levasseur A."/>
            <person name="Lombard V."/>
            <person name="Morin E."/>
            <person name="Otillar R."/>
            <person name="Lindquist E.A."/>
            <person name="Sun H."/>
            <person name="LaButti K.M."/>
            <person name="Schmutz J."/>
            <person name="Jabbour D."/>
            <person name="Luo H."/>
            <person name="Baker S.E."/>
            <person name="Pisabarro A.G."/>
            <person name="Walton J.D."/>
            <person name="Blanchette R.A."/>
            <person name="Henrissat B."/>
            <person name="Martin F."/>
            <person name="Cullen D."/>
            <person name="Hibbett D.S."/>
            <person name="Grigoriev I.V."/>
        </authorList>
    </citation>
    <scope>NUCLEOTIDE SEQUENCE [LARGE SCALE GENOMIC DNA]</scope>
    <source>
        <strain evidence="3">FD-172 SS1</strain>
    </source>
</reference>
<feature type="compositionally biased region" description="Acidic residues" evidence="1">
    <location>
        <begin position="242"/>
        <end position="267"/>
    </location>
</feature>
<feature type="compositionally biased region" description="Basic and acidic residues" evidence="1">
    <location>
        <begin position="1366"/>
        <end position="1380"/>
    </location>
</feature>
<feature type="region of interest" description="Disordered" evidence="1">
    <location>
        <begin position="503"/>
        <end position="533"/>
    </location>
</feature>
<dbReference type="HOGENOM" id="CLU_247442_0_0_1"/>
<gene>
    <name evidence="2" type="ORF">BOTBODRAFT_27405</name>
</gene>
<keyword evidence="3" id="KW-1185">Reference proteome</keyword>
<proteinExistence type="predicted"/>
<evidence type="ECO:0000313" key="2">
    <source>
        <dbReference type="EMBL" id="KDQ19999.1"/>
    </source>
</evidence>
<evidence type="ECO:0000256" key="1">
    <source>
        <dbReference type="SAM" id="MobiDB-lite"/>
    </source>
</evidence>
<feature type="compositionally biased region" description="Acidic residues" evidence="1">
    <location>
        <begin position="160"/>
        <end position="179"/>
    </location>
</feature>
<protein>
    <submittedName>
        <fullName evidence="2">Uncharacterized protein</fullName>
    </submittedName>
</protein>
<feature type="compositionally biased region" description="Polar residues" evidence="1">
    <location>
        <begin position="1491"/>
        <end position="1509"/>
    </location>
</feature>
<dbReference type="EMBL" id="KL198018">
    <property type="protein sequence ID" value="KDQ19999.1"/>
    <property type="molecule type" value="Genomic_DNA"/>
</dbReference>